<dbReference type="PANTHER" id="PTHR12419:SF7">
    <property type="entry name" value="OTU DOMAIN-CONTAINING PROTEIN 3"/>
    <property type="match status" value="1"/>
</dbReference>
<evidence type="ECO:0000313" key="3">
    <source>
        <dbReference type="EMBL" id="CDU24990.1"/>
    </source>
</evidence>
<sequence>MPKKGKKGSRPAAQHNDSLRKDIEANRDAAEIGVIDPFVDDDGFDIADELLAALDARDAQEAAAANNHKQAAPAVASDSNANTQRHGLRGAGERLMNGLRHSNNHNDHDTSPSDPDSAAAAAVAGTSPNSGRKSSIRKLFGSSPKSPEPSPLDAGAPKKKVSRQQQRKDRKAAEVAEMRRQAEEEVKLGANKPDEAAIERQGISAMCSALGVTMHEITPDGHCLYAAVADQLNLRRKPNPPTDYKAARRATAQEMRTHPDEYKPFISDSDEHMAGIVNKEAGTLNSEQAQEKYFLDYCSAVENTGVWGGQPEILALSRAFGTQINVIQAGVPVLKVGEGEYEGEPLYISYHRKMYGLGEHYNSLRPAPTA</sequence>
<feature type="region of interest" description="Disordered" evidence="1">
    <location>
        <begin position="59"/>
        <end position="172"/>
    </location>
</feature>
<dbReference type="PANTHER" id="PTHR12419">
    <property type="entry name" value="OTU DOMAIN CONTAINING PROTEIN"/>
    <property type="match status" value="1"/>
</dbReference>
<evidence type="ECO:0000256" key="1">
    <source>
        <dbReference type="SAM" id="MobiDB-lite"/>
    </source>
</evidence>
<dbReference type="AlphaFoldDB" id="A0A127ZFU8"/>
<reference evidence="3" key="1">
    <citation type="submission" date="2014-06" db="EMBL/GenBank/DDBJ databases">
        <authorList>
            <person name="Ju J."/>
            <person name="Zhang J."/>
        </authorList>
    </citation>
    <scope>NUCLEOTIDE SEQUENCE</scope>
    <source>
        <strain evidence="3">SscI8</strain>
    </source>
</reference>
<dbReference type="InterPro" id="IPR038765">
    <property type="entry name" value="Papain-like_cys_pep_sf"/>
</dbReference>
<dbReference type="Pfam" id="PF02338">
    <property type="entry name" value="OTU"/>
    <property type="match status" value="1"/>
</dbReference>
<dbReference type="InterPro" id="IPR050704">
    <property type="entry name" value="Peptidase_C85-like"/>
</dbReference>
<feature type="compositionally biased region" description="Low complexity" evidence="1">
    <location>
        <begin position="112"/>
        <end position="128"/>
    </location>
</feature>
<dbReference type="CDD" id="cd22748">
    <property type="entry name" value="OTU_OTUD6-like"/>
    <property type="match status" value="1"/>
</dbReference>
<dbReference type="SUPFAM" id="SSF54001">
    <property type="entry name" value="Cysteine proteinases"/>
    <property type="match status" value="1"/>
</dbReference>
<dbReference type="GO" id="GO:0016579">
    <property type="term" value="P:protein deubiquitination"/>
    <property type="evidence" value="ECO:0007669"/>
    <property type="project" value="TreeGrafter"/>
</dbReference>
<dbReference type="OrthoDB" id="415023at2759"/>
<proteinExistence type="predicted"/>
<protein>
    <recommendedName>
        <fullName evidence="2">OTU domain-containing protein</fullName>
    </recommendedName>
</protein>
<dbReference type="GO" id="GO:0004843">
    <property type="term" value="F:cysteine-type deubiquitinase activity"/>
    <property type="evidence" value="ECO:0007669"/>
    <property type="project" value="TreeGrafter"/>
</dbReference>
<dbReference type="InterPro" id="IPR003323">
    <property type="entry name" value="OTU_dom"/>
</dbReference>
<name>A0A127ZFU8_9BASI</name>
<feature type="compositionally biased region" description="Low complexity" evidence="1">
    <location>
        <begin position="61"/>
        <end position="76"/>
    </location>
</feature>
<dbReference type="PROSITE" id="PS50802">
    <property type="entry name" value="OTU"/>
    <property type="match status" value="1"/>
</dbReference>
<organism evidence="3">
    <name type="scientific">Sporisorium scitamineum</name>
    <dbReference type="NCBI Taxonomy" id="49012"/>
    <lineage>
        <taxon>Eukaryota</taxon>
        <taxon>Fungi</taxon>
        <taxon>Dikarya</taxon>
        <taxon>Basidiomycota</taxon>
        <taxon>Ustilaginomycotina</taxon>
        <taxon>Ustilaginomycetes</taxon>
        <taxon>Ustilaginales</taxon>
        <taxon>Ustilaginaceae</taxon>
        <taxon>Sporisorium</taxon>
    </lineage>
</organism>
<feature type="region of interest" description="Disordered" evidence="1">
    <location>
        <begin position="1"/>
        <end position="25"/>
    </location>
</feature>
<feature type="domain" description="OTU" evidence="2">
    <location>
        <begin position="212"/>
        <end position="367"/>
    </location>
</feature>
<dbReference type="Gene3D" id="3.90.70.80">
    <property type="match status" value="1"/>
</dbReference>
<evidence type="ECO:0000259" key="2">
    <source>
        <dbReference type="PROSITE" id="PS50802"/>
    </source>
</evidence>
<gene>
    <name evidence="3" type="ORF">SPSC_04823</name>
</gene>
<dbReference type="EMBL" id="LK056681">
    <property type="protein sequence ID" value="CDU24990.1"/>
    <property type="molecule type" value="Genomic_DNA"/>
</dbReference>
<accession>A0A127ZFU8</accession>